<keyword evidence="4 6" id="KW-1133">Transmembrane helix</keyword>
<keyword evidence="5 6" id="KW-0472">Membrane</keyword>
<feature type="transmembrane region" description="Helical" evidence="6">
    <location>
        <begin position="84"/>
        <end position="106"/>
    </location>
</feature>
<evidence type="ECO:0000256" key="2">
    <source>
        <dbReference type="ARBA" id="ARBA00022475"/>
    </source>
</evidence>
<keyword evidence="3 6" id="KW-0812">Transmembrane</keyword>
<dbReference type="PANTHER" id="PTHR35402">
    <property type="entry name" value="INTEGRAL MEMBRANE PROTEIN-RELATED"/>
    <property type="match status" value="1"/>
</dbReference>
<reference evidence="8 9" key="1">
    <citation type="journal article" date="2010" name="Stand. Genomic Sci.">
        <title>Complete genome sequence of Methanoplanus petrolearius type strain (SEBR 4847).</title>
        <authorList>
            <person name="Brambilla E."/>
            <person name="Djao O.D."/>
            <person name="Daligault H."/>
            <person name="Lapidus A."/>
            <person name="Lucas S."/>
            <person name="Hammon N."/>
            <person name="Nolan M."/>
            <person name="Tice H."/>
            <person name="Cheng J.F."/>
            <person name="Han C."/>
            <person name="Tapia R."/>
            <person name="Goodwin L."/>
            <person name="Pitluck S."/>
            <person name="Liolios K."/>
            <person name="Ivanova N."/>
            <person name="Mavromatis K."/>
            <person name="Mikhailova N."/>
            <person name="Pati A."/>
            <person name="Chen A."/>
            <person name="Palaniappan K."/>
            <person name="Land M."/>
            <person name="Hauser L."/>
            <person name="Chang Y.J."/>
            <person name="Jeffries C.D."/>
            <person name="Rohde M."/>
            <person name="Spring S."/>
            <person name="Sikorski J."/>
            <person name="Goker M."/>
            <person name="Woyke T."/>
            <person name="Bristow J."/>
            <person name="Eisen J.A."/>
            <person name="Markowitz V."/>
            <person name="Hugenholtz P."/>
            <person name="Kyrpides N.C."/>
            <person name="Klenk H.P."/>
        </authorList>
    </citation>
    <scope>NUCLEOTIDE SEQUENCE [LARGE SCALE GENOMIC DNA]</scope>
    <source>
        <strain evidence="9">DSM 11571 / OCM 486 / SEBR 4847</strain>
    </source>
</reference>
<dbReference type="GO" id="GO:0005886">
    <property type="term" value="C:plasma membrane"/>
    <property type="evidence" value="ECO:0007669"/>
    <property type="project" value="UniProtKB-SubCell"/>
</dbReference>
<name>E1RKM8_METP4</name>
<dbReference type="Proteomes" id="UP000006565">
    <property type="component" value="Chromosome"/>
</dbReference>
<feature type="transmembrane region" description="Helical" evidence="6">
    <location>
        <begin position="385"/>
        <end position="404"/>
    </location>
</feature>
<dbReference type="HOGENOM" id="CLU_017646_1_1_2"/>
<accession>E1RKM8</accession>
<protein>
    <submittedName>
        <fullName evidence="8">Type II secretion system F domain protein</fullName>
    </submittedName>
</protein>
<evidence type="ECO:0000256" key="4">
    <source>
        <dbReference type="ARBA" id="ARBA00022989"/>
    </source>
</evidence>
<dbReference type="PANTHER" id="PTHR35402:SF1">
    <property type="entry name" value="TYPE II SECRETION SYSTEM PROTEIN GSPF DOMAIN-CONTAINING PROTEIN"/>
    <property type="match status" value="1"/>
</dbReference>
<dbReference type="AlphaFoldDB" id="E1RKM8"/>
<feature type="domain" description="Type II secretion system protein GspF" evidence="7">
    <location>
        <begin position="422"/>
        <end position="538"/>
    </location>
</feature>
<feature type="domain" description="Type II secretion system protein GspF" evidence="7">
    <location>
        <begin position="132"/>
        <end position="253"/>
    </location>
</feature>
<dbReference type="EMBL" id="CP002117">
    <property type="protein sequence ID" value="ADN36967.1"/>
    <property type="molecule type" value="Genomic_DNA"/>
</dbReference>
<dbReference type="Gene3D" id="1.20.81.30">
    <property type="entry name" value="Type II secretion system (T2SS), domain F"/>
    <property type="match status" value="1"/>
</dbReference>
<evidence type="ECO:0000259" key="7">
    <source>
        <dbReference type="Pfam" id="PF00482"/>
    </source>
</evidence>
<dbReference type="eggNOG" id="arCOG01808">
    <property type="taxonomic scope" value="Archaea"/>
</dbReference>
<feature type="transmembrane region" description="Helical" evidence="6">
    <location>
        <begin position="595"/>
        <end position="614"/>
    </location>
</feature>
<feature type="transmembrane region" description="Helical" evidence="6">
    <location>
        <begin position="526"/>
        <end position="544"/>
    </location>
</feature>
<evidence type="ECO:0000256" key="6">
    <source>
        <dbReference type="SAM" id="Phobius"/>
    </source>
</evidence>
<feature type="transmembrane region" description="Helical" evidence="6">
    <location>
        <begin position="268"/>
        <end position="291"/>
    </location>
</feature>
<dbReference type="GeneID" id="9744704"/>
<feature type="transmembrane region" description="Helical" evidence="6">
    <location>
        <begin position="353"/>
        <end position="373"/>
    </location>
</feature>
<organism evidence="8 9">
    <name type="scientific">Methanolacinia petrolearia (strain DSM 11571 / OCM 486 / SEBR 4847)</name>
    <name type="common">Methanoplanus petrolearius</name>
    <dbReference type="NCBI Taxonomy" id="679926"/>
    <lineage>
        <taxon>Archaea</taxon>
        <taxon>Methanobacteriati</taxon>
        <taxon>Methanobacteriota</taxon>
        <taxon>Stenosarchaea group</taxon>
        <taxon>Methanomicrobia</taxon>
        <taxon>Methanomicrobiales</taxon>
        <taxon>Methanomicrobiaceae</taxon>
        <taxon>Methanolacinia</taxon>
    </lineage>
</organism>
<evidence type="ECO:0000313" key="8">
    <source>
        <dbReference type="EMBL" id="ADN36967.1"/>
    </source>
</evidence>
<feature type="transmembrane region" description="Helical" evidence="6">
    <location>
        <begin position="570"/>
        <end position="588"/>
    </location>
</feature>
<evidence type="ECO:0000256" key="5">
    <source>
        <dbReference type="ARBA" id="ARBA00023136"/>
    </source>
</evidence>
<evidence type="ECO:0000256" key="3">
    <source>
        <dbReference type="ARBA" id="ARBA00022692"/>
    </source>
</evidence>
<keyword evidence="9" id="KW-1185">Reference proteome</keyword>
<dbReference type="RefSeq" id="WP_013330144.1">
    <property type="nucleotide sequence ID" value="NC_014507.1"/>
</dbReference>
<evidence type="ECO:0000256" key="1">
    <source>
        <dbReference type="ARBA" id="ARBA00004651"/>
    </source>
</evidence>
<keyword evidence="2" id="KW-1003">Cell membrane</keyword>
<sequence>MATIRLNRNKEGSEAEEKQDFLDSFLNNKQMELLLRSAHIQTQVGQYMMASVLFSILPFFAMMMIGVLFYVFDINIELIPGVPDIAVLMGGAVLISLIVFLGMYFYPQLEASGRKNRIDMDLPYAITYMQALSSTIVLYDIFRSVYEAEDLYGEVSRECGIIVRDVELFGEDLLSAMNYVVTITPSERFKELIGDLILVYRSGGNLTNFFNAKSESYREIARQELEALLQFLEMIAEIYVTAFVAGPIAIIIMLVAQNLSGQNQLDGIIPLLYLGLPLGAIALIFVLYILLPPDNLAISRKEIHDSEFGPDMLEPDADLELDKDFIKKFNNRKQVLKLLDIVRHPVRYYISDYNIGIVFGFVAAGLVFFTYYIGSFPQLMPQNTTEALICIMLISGMLPVMLSYEIRSRYVRNVEKQLPELLREISDMRDIGMTLQSAITMISSSKNSVLSSEIRIVSDEMKYGSSLSGALVRMEERVGLVSVKRAISLLVKASEVTDAIREILAIAISDLEHYLRMKSKRLNVSFVYLAVIYLSFGIYLYSAYQMNVAFISSFTDFNITLDISSSKASMFHIGIILAFFSGIMAGQLSSNSIYAGLKHSIVLLTATIVMFIYVI</sequence>
<comment type="subcellular location">
    <subcellularLocation>
        <location evidence="1">Cell membrane</location>
        <topology evidence="1">Multi-pass membrane protein</topology>
    </subcellularLocation>
</comment>
<feature type="transmembrane region" description="Helical" evidence="6">
    <location>
        <begin position="238"/>
        <end position="256"/>
    </location>
</feature>
<dbReference type="Pfam" id="PF00482">
    <property type="entry name" value="T2SSF"/>
    <property type="match status" value="2"/>
</dbReference>
<dbReference type="STRING" id="679926.Mpet_2219"/>
<gene>
    <name evidence="8" type="ordered locus">Mpet_2219</name>
</gene>
<proteinExistence type="predicted"/>
<evidence type="ECO:0000313" key="9">
    <source>
        <dbReference type="Proteomes" id="UP000006565"/>
    </source>
</evidence>
<dbReference type="InterPro" id="IPR056569">
    <property type="entry name" value="ArlJ-like"/>
</dbReference>
<dbReference type="InterPro" id="IPR018076">
    <property type="entry name" value="T2SS_GspF_dom"/>
</dbReference>
<dbReference type="KEGG" id="mpi:Mpet_2219"/>
<feature type="transmembrane region" description="Helical" evidence="6">
    <location>
        <begin position="47"/>
        <end position="72"/>
    </location>
</feature>
<dbReference type="InterPro" id="IPR042094">
    <property type="entry name" value="T2SS_GspF_sf"/>
</dbReference>